<evidence type="ECO:0000313" key="2">
    <source>
        <dbReference type="EMBL" id="RDW87756.1"/>
    </source>
</evidence>
<accession>A0A3D8SN92</accession>
<gene>
    <name evidence="2" type="ORF">BP5796_03450</name>
</gene>
<name>A0A3D8SN92_9HELO</name>
<dbReference type="PANTHER" id="PTHR37540:SF5">
    <property type="entry name" value="TRANSCRIPTION FACTOR DOMAIN-CONTAINING PROTEIN"/>
    <property type="match status" value="1"/>
</dbReference>
<protein>
    <recommendedName>
        <fullName evidence="4">Tachykinin family protein</fullName>
    </recommendedName>
</protein>
<evidence type="ECO:0000313" key="3">
    <source>
        <dbReference type="Proteomes" id="UP000256328"/>
    </source>
</evidence>
<feature type="compositionally biased region" description="Low complexity" evidence="1">
    <location>
        <begin position="71"/>
        <end position="84"/>
    </location>
</feature>
<feature type="region of interest" description="Disordered" evidence="1">
    <location>
        <begin position="49"/>
        <end position="116"/>
    </location>
</feature>
<dbReference type="Pfam" id="PF11951">
    <property type="entry name" value="Fungal_trans_2"/>
    <property type="match status" value="1"/>
</dbReference>
<organism evidence="2 3">
    <name type="scientific">Coleophoma crateriformis</name>
    <dbReference type="NCBI Taxonomy" id="565419"/>
    <lineage>
        <taxon>Eukaryota</taxon>
        <taxon>Fungi</taxon>
        <taxon>Dikarya</taxon>
        <taxon>Ascomycota</taxon>
        <taxon>Pezizomycotina</taxon>
        <taxon>Leotiomycetes</taxon>
        <taxon>Helotiales</taxon>
        <taxon>Dermateaceae</taxon>
        <taxon>Coleophoma</taxon>
    </lineage>
</organism>
<dbReference type="PANTHER" id="PTHR37540">
    <property type="entry name" value="TRANSCRIPTION FACTOR (ACR-2), PUTATIVE-RELATED-RELATED"/>
    <property type="match status" value="1"/>
</dbReference>
<dbReference type="AlphaFoldDB" id="A0A3D8SN92"/>
<reference evidence="2 3" key="1">
    <citation type="journal article" date="2018" name="IMA Fungus">
        <title>IMA Genome-F 9: Draft genome sequence of Annulohypoxylon stygium, Aspergillus mulundensis, Berkeleyomyces basicola (syn. Thielaviopsis basicola), Ceratocystis smalleyi, two Cercospora beticola strains, Coleophoma cylindrospora, Fusarium fracticaudum, Phialophora cf. hyalina, and Morchella septimelata.</title>
        <authorList>
            <person name="Wingfield B.D."/>
            <person name="Bills G.F."/>
            <person name="Dong Y."/>
            <person name="Huang W."/>
            <person name="Nel W.J."/>
            <person name="Swalarsk-Parry B.S."/>
            <person name="Vaghefi N."/>
            <person name="Wilken P.M."/>
            <person name="An Z."/>
            <person name="de Beer Z.W."/>
            <person name="De Vos L."/>
            <person name="Chen L."/>
            <person name="Duong T.A."/>
            <person name="Gao Y."/>
            <person name="Hammerbacher A."/>
            <person name="Kikkert J.R."/>
            <person name="Li Y."/>
            <person name="Li H."/>
            <person name="Li K."/>
            <person name="Li Q."/>
            <person name="Liu X."/>
            <person name="Ma X."/>
            <person name="Naidoo K."/>
            <person name="Pethybridge S.J."/>
            <person name="Sun J."/>
            <person name="Steenkamp E.T."/>
            <person name="van der Nest M.A."/>
            <person name="van Wyk S."/>
            <person name="Wingfield M.J."/>
            <person name="Xiong C."/>
            <person name="Yue Q."/>
            <person name="Zhang X."/>
        </authorList>
    </citation>
    <scope>NUCLEOTIDE SEQUENCE [LARGE SCALE GENOMIC DNA]</scope>
    <source>
        <strain evidence="2 3">BP5796</strain>
    </source>
</reference>
<keyword evidence="3" id="KW-1185">Reference proteome</keyword>
<dbReference type="InterPro" id="IPR021858">
    <property type="entry name" value="Fun_TF"/>
</dbReference>
<dbReference type="OrthoDB" id="3506997at2759"/>
<evidence type="ECO:0000256" key="1">
    <source>
        <dbReference type="SAM" id="MobiDB-lite"/>
    </source>
</evidence>
<comment type="caution">
    <text evidence="2">The sequence shown here is derived from an EMBL/GenBank/DDBJ whole genome shotgun (WGS) entry which is preliminary data.</text>
</comment>
<sequence length="543" mass="59308">MAETWQFIPVQHGSKAGAKGPDAESRKLVRKAAMRAFRRTQRLEQIKKFQGQEAATPGSPAPSTLSTPKLAGRGSSSAGNARSSQLSAAQDRRNRNIPDLSDTGAVSAIGSIPSSDAGTPCNQATIEYIKARNRSKAIRARCPIPNSLASNLVDPFGCSALDTQPGNHRLYKHFTSVVAPALHPLDVGSNESDTTFAHQALYDPGLLQSLLFHSSVHLDGLYERPWGKDTLMHQSQCIDHINQNMTDYNVATSDSSIAAVSMMAAAGNITEHEAETQAHRNALKKLVSMRGGLGSLGWDGVLEMFIRTGDIIHSTVTFSLPDFTQPSNEPPNCEPGKELLNILQSISELSAIQSSMAASPELRTPEVVRFNKLRSAIEYRLLEMDFGATAGGGDSLGAHILESCRLAALICMNYLFRNLSPKLSVLDILQDRLTDTIIRINFNTDTIVSRAQAEMLLWVFFVGGTLSSETQWFAERISNLMDRLSLESCTEVERLLRGYLLVDKLLQTKNIVALWTTIVDLRVLAAVPELEKFDGFDGLELSV</sequence>
<evidence type="ECO:0008006" key="4">
    <source>
        <dbReference type="Google" id="ProtNLM"/>
    </source>
</evidence>
<dbReference type="Proteomes" id="UP000256328">
    <property type="component" value="Unassembled WGS sequence"/>
</dbReference>
<dbReference type="EMBL" id="PDLN01000004">
    <property type="protein sequence ID" value="RDW87756.1"/>
    <property type="molecule type" value="Genomic_DNA"/>
</dbReference>
<feature type="region of interest" description="Disordered" evidence="1">
    <location>
        <begin position="1"/>
        <end position="27"/>
    </location>
</feature>
<proteinExistence type="predicted"/>